<keyword evidence="3" id="KW-0862">Zinc</keyword>
<dbReference type="PANTHER" id="PTHR33304">
    <property type="match status" value="1"/>
</dbReference>
<keyword evidence="5" id="KW-0804">Transcription</keyword>
<dbReference type="InterPro" id="IPR049914">
    <property type="entry name" value="PHD1-3/5-6"/>
</dbReference>
<evidence type="ECO:0000256" key="2">
    <source>
        <dbReference type="ARBA" id="ARBA00022771"/>
    </source>
</evidence>
<dbReference type="GO" id="GO:0034244">
    <property type="term" value="P:negative regulation of transcription elongation by RNA polymerase II"/>
    <property type="evidence" value="ECO:0007669"/>
    <property type="project" value="InterPro"/>
</dbReference>
<evidence type="ECO:0000256" key="1">
    <source>
        <dbReference type="ARBA" id="ARBA00022723"/>
    </source>
</evidence>
<evidence type="ECO:0000313" key="7">
    <source>
        <dbReference type="EMBL" id="GAA0175859.1"/>
    </source>
</evidence>
<dbReference type="PANTHER" id="PTHR33304:SF36">
    <property type="entry name" value="GB|AAF26970.1-RELATED"/>
    <property type="match status" value="1"/>
</dbReference>
<gene>
    <name evidence="7" type="ORF">LIER_28955</name>
</gene>
<dbReference type="GO" id="GO:0140566">
    <property type="term" value="F:histone reader activity"/>
    <property type="evidence" value="ECO:0007669"/>
    <property type="project" value="InterPro"/>
</dbReference>
<protein>
    <recommendedName>
        <fullName evidence="6">AIPP2-like SPOC-like domain-containing protein</fullName>
    </recommendedName>
</protein>
<evidence type="ECO:0000256" key="5">
    <source>
        <dbReference type="ARBA" id="ARBA00023163"/>
    </source>
</evidence>
<evidence type="ECO:0000256" key="3">
    <source>
        <dbReference type="ARBA" id="ARBA00022833"/>
    </source>
</evidence>
<reference evidence="7 8" key="1">
    <citation type="submission" date="2024-01" db="EMBL/GenBank/DDBJ databases">
        <title>The complete chloroplast genome sequence of Lithospermum erythrorhizon: insights into the phylogenetic relationship among Boraginaceae species and the maternal lineages of purple gromwells.</title>
        <authorList>
            <person name="Okada T."/>
            <person name="Watanabe K."/>
        </authorList>
    </citation>
    <scope>NUCLEOTIDE SEQUENCE [LARGE SCALE GENOMIC DNA]</scope>
</reference>
<name>A0AAV3RHI1_LITER</name>
<dbReference type="GO" id="GO:0008270">
    <property type="term" value="F:zinc ion binding"/>
    <property type="evidence" value="ECO:0007669"/>
    <property type="project" value="UniProtKB-KW"/>
</dbReference>
<dbReference type="Proteomes" id="UP001454036">
    <property type="component" value="Unassembled WGS sequence"/>
</dbReference>
<sequence>MVYLTGQLVGGDVHANVHLKSSEAEKHELKNLQPNVELKSSEAEKDKLKNVQPAVEQYRGPAQDASWKGSFKMLPDECNERLCSGIQGCPPSIVVKQVYEMSKKMPETLQFELLPRADVWKSIFQDRCPNFDDVGLFFFPSENKRCDDYFTWLEFIGKNDRVMRMCMWGVELLVFTSAHLHKNCQTWHGAHFFWGLFSVEKVRRSMMADNRDVLRLCPPNEIWNCCSKGDDSITVDMVIDMEAGMDVGMVDVVKKRKSREDCCGAVEEPFITTTTNVASARLALSMVKEEPCNDSPLVMEKMCKQIATGPLLQAKSPRIGSPSNIICSPQKNVSLQIDARAGALSSKEVHSDIPPGFKELHTLKTTVASNVPPGFEPIHT</sequence>
<feature type="domain" description="AIPP2-like SPOC-like" evidence="6">
    <location>
        <begin position="67"/>
        <end position="197"/>
    </location>
</feature>
<organism evidence="7 8">
    <name type="scientific">Lithospermum erythrorhizon</name>
    <name type="common">Purple gromwell</name>
    <name type="synonym">Lithospermum officinale var. erythrorhizon</name>
    <dbReference type="NCBI Taxonomy" id="34254"/>
    <lineage>
        <taxon>Eukaryota</taxon>
        <taxon>Viridiplantae</taxon>
        <taxon>Streptophyta</taxon>
        <taxon>Embryophyta</taxon>
        <taxon>Tracheophyta</taxon>
        <taxon>Spermatophyta</taxon>
        <taxon>Magnoliopsida</taxon>
        <taxon>eudicotyledons</taxon>
        <taxon>Gunneridae</taxon>
        <taxon>Pentapetalae</taxon>
        <taxon>asterids</taxon>
        <taxon>lamiids</taxon>
        <taxon>Boraginales</taxon>
        <taxon>Boraginaceae</taxon>
        <taxon>Boraginoideae</taxon>
        <taxon>Lithospermeae</taxon>
        <taxon>Lithospermum</taxon>
    </lineage>
</organism>
<dbReference type="AlphaFoldDB" id="A0AAV3RHI1"/>
<proteinExistence type="predicted"/>
<dbReference type="EMBL" id="BAABME010009818">
    <property type="protein sequence ID" value="GAA0175859.1"/>
    <property type="molecule type" value="Genomic_DNA"/>
</dbReference>
<keyword evidence="4" id="KW-0805">Transcription regulation</keyword>
<accession>A0AAV3RHI1</accession>
<keyword evidence="1" id="KW-0479">Metal-binding</keyword>
<evidence type="ECO:0000313" key="8">
    <source>
        <dbReference type="Proteomes" id="UP001454036"/>
    </source>
</evidence>
<comment type="caution">
    <text evidence="7">The sequence shown here is derived from an EMBL/GenBank/DDBJ whole genome shotgun (WGS) entry which is preliminary data.</text>
</comment>
<evidence type="ECO:0000259" key="6">
    <source>
        <dbReference type="Pfam" id="PF23121"/>
    </source>
</evidence>
<dbReference type="Pfam" id="PF23121">
    <property type="entry name" value="SPOC_AIPP2"/>
    <property type="match status" value="1"/>
</dbReference>
<dbReference type="InterPro" id="IPR056280">
    <property type="entry name" value="AIPP2-like_SPOC"/>
</dbReference>
<keyword evidence="8" id="KW-1185">Reference proteome</keyword>
<keyword evidence="2" id="KW-0863">Zinc-finger</keyword>
<evidence type="ECO:0000256" key="4">
    <source>
        <dbReference type="ARBA" id="ARBA00023015"/>
    </source>
</evidence>